<keyword evidence="5 14" id="KW-0597">Phosphoprotein</keyword>
<dbReference type="Pfam" id="PF00512">
    <property type="entry name" value="HisKA"/>
    <property type="match status" value="1"/>
</dbReference>
<keyword evidence="9" id="KW-0418">Kinase</keyword>
<dbReference type="AlphaFoldDB" id="A0A8J2UA21"/>
<dbReference type="Gene3D" id="1.10.287.130">
    <property type="match status" value="1"/>
</dbReference>
<dbReference type="SMART" id="SM00387">
    <property type="entry name" value="HATPase_c"/>
    <property type="match status" value="1"/>
</dbReference>
<dbReference type="GO" id="GO:0000155">
    <property type="term" value="F:phosphorelay sensor kinase activity"/>
    <property type="evidence" value="ECO:0007669"/>
    <property type="project" value="InterPro"/>
</dbReference>
<comment type="subcellular location">
    <subcellularLocation>
        <location evidence="2">Cell membrane</location>
        <topology evidence="2">Multi-pass membrane protein</topology>
    </subcellularLocation>
</comment>
<reference evidence="19" key="1">
    <citation type="journal article" date="2014" name="Int. J. Syst. Evol. Microbiol.">
        <title>Complete genome sequence of Corynebacterium casei LMG S-19264T (=DSM 44701T), isolated from a smear-ripened cheese.</title>
        <authorList>
            <consortium name="US DOE Joint Genome Institute (JGI-PGF)"/>
            <person name="Walter F."/>
            <person name="Albersmeier A."/>
            <person name="Kalinowski J."/>
            <person name="Ruckert C."/>
        </authorList>
    </citation>
    <scope>NUCLEOTIDE SEQUENCE</scope>
    <source>
        <strain evidence="19">CGMCC 1.15448</strain>
    </source>
</reference>
<dbReference type="InterPro" id="IPR003594">
    <property type="entry name" value="HATPase_dom"/>
</dbReference>
<dbReference type="InterPro" id="IPR036097">
    <property type="entry name" value="HisK_dim/P_sf"/>
</dbReference>
<evidence type="ECO:0000313" key="20">
    <source>
        <dbReference type="Proteomes" id="UP000607559"/>
    </source>
</evidence>
<protein>
    <recommendedName>
        <fullName evidence="3">histidine kinase</fullName>
        <ecNumber evidence="3">2.7.13.3</ecNumber>
    </recommendedName>
</protein>
<comment type="caution">
    <text evidence="19">The sequence shown here is derived from an EMBL/GenBank/DDBJ whole genome shotgun (WGS) entry which is preliminary data.</text>
</comment>
<dbReference type="CDD" id="cd00082">
    <property type="entry name" value="HisKA"/>
    <property type="match status" value="1"/>
</dbReference>
<feature type="transmembrane region" description="Helical" evidence="16">
    <location>
        <begin position="164"/>
        <end position="183"/>
    </location>
</feature>
<dbReference type="FunFam" id="1.10.287.130:FF:000003">
    <property type="entry name" value="Histidine kinase"/>
    <property type="match status" value="1"/>
</dbReference>
<evidence type="ECO:0000256" key="15">
    <source>
        <dbReference type="SAM" id="Coils"/>
    </source>
</evidence>
<feature type="domain" description="Response regulatory" evidence="18">
    <location>
        <begin position="629"/>
        <end position="745"/>
    </location>
</feature>
<dbReference type="InterPro" id="IPR011006">
    <property type="entry name" value="CheY-like_superfamily"/>
</dbReference>
<sequence length="751" mass="84585">MQKTFITEKTQADLEAQTEYFRGEVKRRSDKLANYFLISFFIVGFLLAGYFNTWGIALGVGGLSLVAYYSIKWAFPYSDLYQYVLSAVLAIFMAQYIYQMHGLFEMHFFAFIGCAILITYQNWKLQLPLVIIVVAHHSIFNYLQYAGNTQIYFTRLDYLDWQTYTFHIVLTAVIVFVCGLWSYQLKRSGEVQIAQSVEMAALQREAFVLTERKRNADALEAAYHNAEKAREEAERANRAKSIFLATMSHEIRTPMNGVIGMASLLAETTLTDQQRAYTETIAVCGDTLLNVINDILDFSKIESGSMELEEEDFNLQSSIEHILDLFGPRAATTGIELLNQVERDVPAYIRGDDLRLRQILTNLVGNAMKFTEQGEIFIGVRVLEKASDETLTLAFEVKDTGIGIPADKLERLFKAFSQVDSSTTRKYGGTGLGLAISEQLVKLMGGNISVQSEPGKGSIFHFTIHTRAGINQHPEISTGGLDEHAGKKVLIVDDNGTNRTILKTQLEYWNLRPVLAASGMEALNILSMDSRYDLVLTDMQMPYMDGIRLSESIRDRHPQIPIILLSSVGDEYKKNHHQLFNAVMTKPIKQQMLYRQIMAGLQNQGRTTGDGRTIQARLPSELASTFPLNILVAEDNLINQQVIQYILQKLGYAPVIVENGKQAVDAALTTGYDIILMDLQMPEMDGIEATREIRQSRLLDQPVIIALTANAMEGDEEECIQSGMNDYIGKPVKLEELLGKLRKWALHRQMS</sequence>
<keyword evidence="8" id="KW-0547">Nucleotide-binding</keyword>
<dbReference type="InterPro" id="IPR003661">
    <property type="entry name" value="HisK_dim/P_dom"/>
</dbReference>
<evidence type="ECO:0000256" key="13">
    <source>
        <dbReference type="ARBA" id="ARBA00023136"/>
    </source>
</evidence>
<dbReference type="PANTHER" id="PTHR45339">
    <property type="entry name" value="HYBRID SIGNAL TRANSDUCTION HISTIDINE KINASE J"/>
    <property type="match status" value="1"/>
</dbReference>
<evidence type="ECO:0000256" key="5">
    <source>
        <dbReference type="ARBA" id="ARBA00022553"/>
    </source>
</evidence>
<feature type="coiled-coil region" evidence="15">
    <location>
        <begin position="209"/>
        <end position="239"/>
    </location>
</feature>
<keyword evidence="15" id="KW-0175">Coiled coil</keyword>
<keyword evidence="13 16" id="KW-0472">Membrane</keyword>
<evidence type="ECO:0000256" key="1">
    <source>
        <dbReference type="ARBA" id="ARBA00000085"/>
    </source>
</evidence>
<dbReference type="InterPro" id="IPR004358">
    <property type="entry name" value="Sig_transdc_His_kin-like_C"/>
</dbReference>
<dbReference type="InterPro" id="IPR005467">
    <property type="entry name" value="His_kinase_dom"/>
</dbReference>
<dbReference type="GO" id="GO:0005886">
    <property type="term" value="C:plasma membrane"/>
    <property type="evidence" value="ECO:0007669"/>
    <property type="project" value="UniProtKB-SubCell"/>
</dbReference>
<feature type="modified residue" description="4-aspartylphosphate" evidence="14">
    <location>
        <position position="538"/>
    </location>
</feature>
<dbReference type="CDD" id="cd17546">
    <property type="entry name" value="REC_hyHK_CKI1_RcsC-like"/>
    <property type="match status" value="1"/>
</dbReference>
<evidence type="ECO:0000313" key="19">
    <source>
        <dbReference type="EMBL" id="GGA88996.1"/>
    </source>
</evidence>
<evidence type="ECO:0000259" key="18">
    <source>
        <dbReference type="PROSITE" id="PS50110"/>
    </source>
</evidence>
<dbReference type="CDD" id="cd00156">
    <property type="entry name" value="REC"/>
    <property type="match status" value="1"/>
</dbReference>
<keyword evidence="12" id="KW-0902">Two-component regulatory system</keyword>
<feature type="modified residue" description="4-aspartylphosphate" evidence="14">
    <location>
        <position position="678"/>
    </location>
</feature>
<evidence type="ECO:0000256" key="8">
    <source>
        <dbReference type="ARBA" id="ARBA00022741"/>
    </source>
</evidence>
<feature type="transmembrane region" description="Helical" evidence="16">
    <location>
        <begin position="80"/>
        <end position="98"/>
    </location>
</feature>
<feature type="transmembrane region" description="Helical" evidence="16">
    <location>
        <begin position="32"/>
        <end position="48"/>
    </location>
</feature>
<comment type="catalytic activity">
    <reaction evidence="1">
        <text>ATP + protein L-histidine = ADP + protein N-phospho-L-histidine.</text>
        <dbReference type="EC" id="2.7.13.3"/>
    </reaction>
</comment>
<dbReference type="FunFam" id="3.30.565.10:FF:000010">
    <property type="entry name" value="Sensor histidine kinase RcsC"/>
    <property type="match status" value="1"/>
</dbReference>
<dbReference type="SMART" id="SM00388">
    <property type="entry name" value="HisKA"/>
    <property type="match status" value="1"/>
</dbReference>
<feature type="transmembrane region" description="Helical" evidence="16">
    <location>
        <begin position="127"/>
        <end position="144"/>
    </location>
</feature>
<evidence type="ECO:0000256" key="11">
    <source>
        <dbReference type="ARBA" id="ARBA00022989"/>
    </source>
</evidence>
<evidence type="ECO:0000256" key="12">
    <source>
        <dbReference type="ARBA" id="ARBA00023012"/>
    </source>
</evidence>
<evidence type="ECO:0000256" key="7">
    <source>
        <dbReference type="ARBA" id="ARBA00022692"/>
    </source>
</evidence>
<dbReference type="Gene3D" id="3.40.50.2300">
    <property type="match status" value="2"/>
</dbReference>
<keyword evidence="4" id="KW-1003">Cell membrane</keyword>
<dbReference type="SUPFAM" id="SSF52172">
    <property type="entry name" value="CheY-like"/>
    <property type="match status" value="2"/>
</dbReference>
<dbReference type="Pfam" id="PF00072">
    <property type="entry name" value="Response_reg"/>
    <property type="match status" value="2"/>
</dbReference>
<keyword evidence="7 16" id="KW-0812">Transmembrane</keyword>
<proteinExistence type="predicted"/>
<accession>A0A8J2UA21</accession>
<evidence type="ECO:0000256" key="2">
    <source>
        <dbReference type="ARBA" id="ARBA00004651"/>
    </source>
</evidence>
<organism evidence="19 20">
    <name type="scientific">Puia dinghuensis</name>
    <dbReference type="NCBI Taxonomy" id="1792502"/>
    <lineage>
        <taxon>Bacteria</taxon>
        <taxon>Pseudomonadati</taxon>
        <taxon>Bacteroidota</taxon>
        <taxon>Chitinophagia</taxon>
        <taxon>Chitinophagales</taxon>
        <taxon>Chitinophagaceae</taxon>
        <taxon>Puia</taxon>
    </lineage>
</organism>
<dbReference type="Proteomes" id="UP000607559">
    <property type="component" value="Unassembled WGS sequence"/>
</dbReference>
<evidence type="ECO:0000259" key="17">
    <source>
        <dbReference type="PROSITE" id="PS50109"/>
    </source>
</evidence>
<evidence type="ECO:0000256" key="9">
    <source>
        <dbReference type="ARBA" id="ARBA00022777"/>
    </source>
</evidence>
<feature type="transmembrane region" description="Helical" evidence="16">
    <location>
        <begin position="104"/>
        <end position="120"/>
    </location>
</feature>
<gene>
    <name evidence="19" type="ORF">GCM10011511_10310</name>
</gene>
<evidence type="ECO:0000256" key="10">
    <source>
        <dbReference type="ARBA" id="ARBA00022840"/>
    </source>
</evidence>
<keyword evidence="6" id="KW-0808">Transferase</keyword>
<dbReference type="EMBL" id="BMJC01000001">
    <property type="protein sequence ID" value="GGA88996.1"/>
    <property type="molecule type" value="Genomic_DNA"/>
</dbReference>
<evidence type="ECO:0000256" key="14">
    <source>
        <dbReference type="PROSITE-ProRule" id="PRU00169"/>
    </source>
</evidence>
<dbReference type="GO" id="GO:0005524">
    <property type="term" value="F:ATP binding"/>
    <property type="evidence" value="ECO:0007669"/>
    <property type="project" value="UniProtKB-KW"/>
</dbReference>
<dbReference type="PROSITE" id="PS50109">
    <property type="entry name" value="HIS_KIN"/>
    <property type="match status" value="1"/>
</dbReference>
<dbReference type="EC" id="2.7.13.3" evidence="3"/>
<name>A0A8J2UA21_9BACT</name>
<dbReference type="PANTHER" id="PTHR45339:SF1">
    <property type="entry name" value="HYBRID SIGNAL TRANSDUCTION HISTIDINE KINASE J"/>
    <property type="match status" value="1"/>
</dbReference>
<keyword evidence="11 16" id="KW-1133">Transmembrane helix</keyword>
<dbReference type="CDD" id="cd16922">
    <property type="entry name" value="HATPase_EvgS-ArcB-TorS-like"/>
    <property type="match status" value="1"/>
</dbReference>
<dbReference type="RefSeq" id="WP_188929206.1">
    <property type="nucleotide sequence ID" value="NZ_BMJC01000001.1"/>
</dbReference>
<dbReference type="SMART" id="SM00448">
    <property type="entry name" value="REC"/>
    <property type="match status" value="2"/>
</dbReference>
<evidence type="ECO:0000256" key="3">
    <source>
        <dbReference type="ARBA" id="ARBA00012438"/>
    </source>
</evidence>
<evidence type="ECO:0000256" key="16">
    <source>
        <dbReference type="SAM" id="Phobius"/>
    </source>
</evidence>
<dbReference type="SUPFAM" id="SSF47384">
    <property type="entry name" value="Homodimeric domain of signal transducing histidine kinase"/>
    <property type="match status" value="1"/>
</dbReference>
<keyword evidence="20" id="KW-1185">Reference proteome</keyword>
<dbReference type="InterPro" id="IPR036890">
    <property type="entry name" value="HATPase_C_sf"/>
</dbReference>
<dbReference type="InterPro" id="IPR001789">
    <property type="entry name" value="Sig_transdc_resp-reg_receiver"/>
</dbReference>
<dbReference type="PROSITE" id="PS50110">
    <property type="entry name" value="RESPONSE_REGULATORY"/>
    <property type="match status" value="2"/>
</dbReference>
<dbReference type="Pfam" id="PF02518">
    <property type="entry name" value="HATPase_c"/>
    <property type="match status" value="1"/>
</dbReference>
<evidence type="ECO:0000256" key="4">
    <source>
        <dbReference type="ARBA" id="ARBA00022475"/>
    </source>
</evidence>
<dbReference type="Gene3D" id="3.30.565.10">
    <property type="entry name" value="Histidine kinase-like ATPase, C-terminal domain"/>
    <property type="match status" value="1"/>
</dbReference>
<feature type="domain" description="Histidine kinase" evidence="17">
    <location>
        <begin position="246"/>
        <end position="468"/>
    </location>
</feature>
<dbReference type="SUPFAM" id="SSF55874">
    <property type="entry name" value="ATPase domain of HSP90 chaperone/DNA topoisomerase II/histidine kinase"/>
    <property type="match status" value="1"/>
</dbReference>
<reference evidence="19" key="2">
    <citation type="submission" date="2020-09" db="EMBL/GenBank/DDBJ databases">
        <authorList>
            <person name="Sun Q."/>
            <person name="Zhou Y."/>
        </authorList>
    </citation>
    <scope>NUCLEOTIDE SEQUENCE</scope>
    <source>
        <strain evidence="19">CGMCC 1.15448</strain>
    </source>
</reference>
<keyword evidence="10" id="KW-0067">ATP-binding</keyword>
<evidence type="ECO:0000256" key="6">
    <source>
        <dbReference type="ARBA" id="ARBA00022679"/>
    </source>
</evidence>
<dbReference type="PRINTS" id="PR00344">
    <property type="entry name" value="BCTRLSENSOR"/>
</dbReference>
<feature type="domain" description="Response regulatory" evidence="18">
    <location>
        <begin position="488"/>
        <end position="601"/>
    </location>
</feature>